<comment type="function">
    <text evidence="11">Microtubule inner protein (MIP) part of the dynein-decorated doublet microtubules (DMTs) in cilia axoneme. Important for proper ciliary and flagellar beating. May act in cooperation with CFAP45 and axonemal dynein subunit DNAH11. May play a role in cell growth and/or survival.</text>
</comment>
<dbReference type="GO" id="GO:0031514">
    <property type="term" value="C:motile cilium"/>
    <property type="evidence" value="ECO:0007669"/>
    <property type="project" value="UniProtKB-SubCell"/>
</dbReference>
<sequence>MDDDHNGLDTLDIERIIGFNGAVPSGLQVHPDSKNLVYPLGCNIIIQDISTCKQSILSKHTNNVTCIAIDPLGRYIATGQVNYMGFKAPMILWDYESKQPIMEKELHKVKVQALAFSADSSYLISLGGRDCGAVVVWHLGKGEALCGSQAQVESAGITNCLAASLADRNVFITGGNNTLRVWQLDAPNRKIWPTDVKLGGGLKRSVICIEMVDHKSDHPYMFCGTSTGDILGVNIRSYQMQFVVPGKDKFSLGVTAISIVNYHDSMYDFLIGTGDGLVGKYQLKVAMDKRHHVIATWKHNGTKPWQDPKLKRRSAVTSIAKRGTGHMFFIGTEHCQIYRFNYSEMIATLLKTCHSSPVNDVIFAFGYSELLATCAFEEIRIWHTLTGQELCRYTVSNMTCNAICITRDGRSIFSAWDDGKIRVIGFKREKDGTSKLFEKYTVRDTHNKGVTAIAITTCGTRLITGGGEGQVRVWQIYEDHIVSRSRGDLVANMKEHKGKVTSIQIHPNDRSAVSASTDGSTIIWDLETNTRSQIVLANTLFKCVCFGAKGVHILTSGTDHKIGYWEVQDGSALRELEGSKTGAINTMDISSDGNYYITGGEDRLLKLWKYNEGQVTHVGIGHSAQITKARICPNRKLIVSCSADGAVHIWKFPNVL</sequence>
<evidence type="ECO:0000256" key="1">
    <source>
        <dbReference type="ARBA" id="ARBA00004230"/>
    </source>
</evidence>
<reference evidence="14 15" key="1">
    <citation type="submission" date="2024-02" db="EMBL/GenBank/DDBJ databases">
        <title>Chromosome-scale genome assembly of the rough periwinkle Littorina saxatilis.</title>
        <authorList>
            <person name="De Jode A."/>
            <person name="Faria R."/>
            <person name="Formenti G."/>
            <person name="Sims Y."/>
            <person name="Smith T.P."/>
            <person name="Tracey A."/>
            <person name="Wood J.M.D."/>
            <person name="Zagrodzka Z.B."/>
            <person name="Johannesson K."/>
            <person name="Butlin R.K."/>
            <person name="Leder E.H."/>
        </authorList>
    </citation>
    <scope>NUCLEOTIDE SEQUENCE [LARGE SCALE GENOMIC DNA]</scope>
    <source>
        <strain evidence="14">Snail1</strain>
        <tissue evidence="14">Muscle</tissue>
    </source>
</reference>
<keyword evidence="3" id="KW-0963">Cytoplasm</keyword>
<evidence type="ECO:0000256" key="7">
    <source>
        <dbReference type="ARBA" id="ARBA00023069"/>
    </source>
</evidence>
<evidence type="ECO:0000256" key="12">
    <source>
        <dbReference type="ARBA" id="ARBA00047117"/>
    </source>
</evidence>
<gene>
    <name evidence="14" type="ORF">V1264_012956</name>
</gene>
<evidence type="ECO:0000313" key="14">
    <source>
        <dbReference type="EMBL" id="KAK7113715.1"/>
    </source>
</evidence>
<organism evidence="14 15">
    <name type="scientific">Littorina saxatilis</name>
    <dbReference type="NCBI Taxonomy" id="31220"/>
    <lineage>
        <taxon>Eukaryota</taxon>
        <taxon>Metazoa</taxon>
        <taxon>Spiralia</taxon>
        <taxon>Lophotrochozoa</taxon>
        <taxon>Mollusca</taxon>
        <taxon>Gastropoda</taxon>
        <taxon>Caenogastropoda</taxon>
        <taxon>Littorinimorpha</taxon>
        <taxon>Littorinoidea</taxon>
        <taxon>Littorinidae</taxon>
        <taxon>Littorina</taxon>
    </lineage>
</organism>
<dbReference type="SUPFAM" id="SSF50978">
    <property type="entry name" value="WD40 repeat-like"/>
    <property type="match status" value="2"/>
</dbReference>
<dbReference type="Gene3D" id="2.130.10.10">
    <property type="entry name" value="YVTN repeat-like/Quinoprotein amine dehydrogenase"/>
    <property type="match status" value="3"/>
</dbReference>
<evidence type="ECO:0000256" key="10">
    <source>
        <dbReference type="ARBA" id="ARBA00029552"/>
    </source>
</evidence>
<dbReference type="EMBL" id="JBAMIC010000002">
    <property type="protein sequence ID" value="KAK7113715.1"/>
    <property type="molecule type" value="Genomic_DNA"/>
</dbReference>
<keyword evidence="7" id="KW-0969">Cilium</keyword>
<feature type="repeat" description="WD" evidence="13">
    <location>
        <begin position="443"/>
        <end position="484"/>
    </location>
</feature>
<evidence type="ECO:0000256" key="2">
    <source>
        <dbReference type="ARBA" id="ARBA00004496"/>
    </source>
</evidence>
<dbReference type="InterPro" id="IPR036322">
    <property type="entry name" value="WD40_repeat_dom_sf"/>
</dbReference>
<dbReference type="PANTHER" id="PTHR13720">
    <property type="entry name" value="WD-40 REPEAT PROTEIN"/>
    <property type="match status" value="1"/>
</dbReference>
<evidence type="ECO:0000256" key="9">
    <source>
        <dbReference type="ARBA" id="ARBA00029456"/>
    </source>
</evidence>
<evidence type="ECO:0000256" key="13">
    <source>
        <dbReference type="PROSITE-ProRule" id="PRU00221"/>
    </source>
</evidence>
<dbReference type="PROSITE" id="PS50082">
    <property type="entry name" value="WD_REPEATS_2"/>
    <property type="match status" value="4"/>
</dbReference>
<protein>
    <recommendedName>
        <fullName evidence="10">Cilia- and flagella-associated protein 52</fullName>
    </recommendedName>
</protein>
<evidence type="ECO:0000256" key="5">
    <source>
        <dbReference type="ARBA" id="ARBA00022737"/>
    </source>
</evidence>
<feature type="repeat" description="WD" evidence="13">
    <location>
        <begin position="619"/>
        <end position="656"/>
    </location>
</feature>
<name>A0AAN9BYM5_9CAEN</name>
<comment type="similarity">
    <text evidence="9">Belongs to the CFAP52 family.</text>
</comment>
<keyword evidence="4 13" id="KW-0853">WD repeat</keyword>
<dbReference type="AlphaFoldDB" id="A0AAN9BYM5"/>
<accession>A0AAN9BYM5</accession>
<feature type="repeat" description="WD" evidence="13">
    <location>
        <begin position="493"/>
        <end position="534"/>
    </location>
</feature>
<dbReference type="FunFam" id="2.130.10.10:FF:000207">
    <property type="entry name" value="Cilia- and flagella-associated protein 52"/>
    <property type="match status" value="1"/>
</dbReference>
<feature type="repeat" description="WD" evidence="13">
    <location>
        <begin position="577"/>
        <end position="618"/>
    </location>
</feature>
<dbReference type="GO" id="GO:0005930">
    <property type="term" value="C:axoneme"/>
    <property type="evidence" value="ECO:0007669"/>
    <property type="project" value="UniProtKB-ARBA"/>
</dbReference>
<comment type="caution">
    <text evidence="14">The sequence shown here is derived from an EMBL/GenBank/DDBJ whole genome shotgun (WGS) entry which is preliminary data.</text>
</comment>
<comment type="subcellular location">
    <subcellularLocation>
        <location evidence="1">Cell projection</location>
        <location evidence="1">Cilium</location>
        <location evidence="1">Flagellum</location>
    </subcellularLocation>
    <subcellularLocation>
        <location evidence="2">Cytoplasm</location>
    </subcellularLocation>
</comment>
<evidence type="ECO:0000256" key="8">
    <source>
        <dbReference type="ARBA" id="ARBA00023273"/>
    </source>
</evidence>
<proteinExistence type="inferred from homology"/>
<keyword evidence="5" id="KW-0677">Repeat</keyword>
<evidence type="ECO:0000256" key="4">
    <source>
        <dbReference type="ARBA" id="ARBA00022574"/>
    </source>
</evidence>
<dbReference type="Pfam" id="PF00400">
    <property type="entry name" value="WD40"/>
    <property type="match status" value="5"/>
</dbReference>
<evidence type="ECO:0000313" key="15">
    <source>
        <dbReference type="Proteomes" id="UP001374579"/>
    </source>
</evidence>
<dbReference type="Proteomes" id="UP001374579">
    <property type="component" value="Unassembled WGS sequence"/>
</dbReference>
<keyword evidence="8" id="KW-0966">Cell projection</keyword>
<keyword evidence="6" id="KW-0282">Flagellum</keyword>
<dbReference type="InterPro" id="IPR001680">
    <property type="entry name" value="WD40_rpt"/>
</dbReference>
<dbReference type="PROSITE" id="PS00678">
    <property type="entry name" value="WD_REPEATS_1"/>
    <property type="match status" value="1"/>
</dbReference>
<evidence type="ECO:0000256" key="3">
    <source>
        <dbReference type="ARBA" id="ARBA00022490"/>
    </source>
</evidence>
<comment type="subunit">
    <text evidence="12">Microtubule inner protein component of sperm flagellar doublet microtubules. Interacts with BRCA2. Interacts with the CCT chaperonin complex. Interacts with HSP70. Interacts with AK8. Interacts with CFAP45. Interacts with DNAI1. Interacts with IQDC.</text>
</comment>
<dbReference type="PANTHER" id="PTHR13720:SF14">
    <property type="entry name" value="CILIA- AND FLAGELLA-ASSOCIATED PROTEIN 52"/>
    <property type="match status" value="1"/>
</dbReference>
<evidence type="ECO:0000256" key="6">
    <source>
        <dbReference type="ARBA" id="ARBA00022846"/>
    </source>
</evidence>
<dbReference type="SMART" id="SM00320">
    <property type="entry name" value="WD40"/>
    <property type="match status" value="11"/>
</dbReference>
<dbReference type="PROSITE" id="PS50294">
    <property type="entry name" value="WD_REPEATS_REGION"/>
    <property type="match status" value="4"/>
</dbReference>
<dbReference type="InterPro" id="IPR019775">
    <property type="entry name" value="WD40_repeat_CS"/>
</dbReference>
<keyword evidence="15" id="KW-1185">Reference proteome</keyword>
<dbReference type="InterPro" id="IPR015943">
    <property type="entry name" value="WD40/YVTN_repeat-like_dom_sf"/>
</dbReference>
<dbReference type="InterPro" id="IPR050630">
    <property type="entry name" value="WD_repeat_EMAP"/>
</dbReference>
<evidence type="ECO:0000256" key="11">
    <source>
        <dbReference type="ARBA" id="ARBA00046056"/>
    </source>
</evidence>